<dbReference type="eggNOG" id="COG3297">
    <property type="taxonomic scope" value="Bacteria"/>
</dbReference>
<dbReference type="GO" id="GO:0009276">
    <property type="term" value="C:Gram-negative-bacterium-type cell wall"/>
    <property type="evidence" value="ECO:0007669"/>
    <property type="project" value="InterPro"/>
</dbReference>
<organism evidence="2 3">
    <name type="scientific">Janthinobacterium agaricidamnosum NBRC 102515 = DSM 9628</name>
    <dbReference type="NCBI Taxonomy" id="1349767"/>
    <lineage>
        <taxon>Bacteria</taxon>
        <taxon>Pseudomonadati</taxon>
        <taxon>Pseudomonadota</taxon>
        <taxon>Betaproteobacteria</taxon>
        <taxon>Burkholderiales</taxon>
        <taxon>Oxalobacteraceae</taxon>
        <taxon>Janthinobacterium</taxon>
    </lineage>
</organism>
<dbReference type="SUPFAM" id="SSF53067">
    <property type="entry name" value="Actin-like ATPase domain"/>
    <property type="match status" value="1"/>
</dbReference>
<reference evidence="2 3" key="1">
    <citation type="journal article" date="2015" name="Genome Announc.">
        <title>Genome Sequence of Mushroom Soft-Rot Pathogen Janthinobacterium agaricidamnosum.</title>
        <authorList>
            <person name="Graupner K."/>
            <person name="Lackner G."/>
            <person name="Hertweck C."/>
        </authorList>
    </citation>
    <scope>NUCLEOTIDE SEQUENCE [LARGE SCALE GENOMIC DNA]</scope>
    <source>
        <strain evidence="3">NBRC 102515 / DSM 9628</strain>
    </source>
</reference>
<dbReference type="NCBIfam" id="TIGR01709">
    <property type="entry name" value="typeII_sec_gspL"/>
    <property type="match status" value="1"/>
</dbReference>
<dbReference type="Gene3D" id="3.30.420.380">
    <property type="match status" value="1"/>
</dbReference>
<protein>
    <submittedName>
        <fullName evidence="2">General secretion pathway L family protein</fullName>
    </submittedName>
</protein>
<dbReference type="HOGENOM" id="CLU_577064_0_0_4"/>
<evidence type="ECO:0000259" key="1">
    <source>
        <dbReference type="Pfam" id="PF05134"/>
    </source>
</evidence>
<sequence length="410" mass="42737">MTTLYLRHPAKASIDNVALCQFALAGDGGNLLQQGAAALGSLGELIAGARRVVLLLAAADVTLLRLKTPPLSGARLKAALPGLVEEHILGEPGDCVLAATLPDAEGLRTVAVVQRAWLDVLVKALLAQGAHAISVLPAQLCVPLPVGGLAAVLQLSNSGLDLTLRLTPSEGLGLSLPAQPQAALQVLRGMAGDAPLTVYVPAAQAAEYQQLALEVSGVTVDSDHWAHWIAASKTAGPDLFAALGSAGAPSRTWQTWRWPLRLAVLLAIVNIAGLNIEWSRLKRDAATVKTSMTQIFKAAYPNETPLYPAEQMRRNIAAARLLSGQVGADEFTSISAALGEALGSLANRGVIASLEYRDHALTVKLKPDMVDAGALAQARSLLAERKLALKETGPGVWQIRAASPNSGAQS</sequence>
<dbReference type="GO" id="GO:0015628">
    <property type="term" value="P:protein secretion by the type II secretion system"/>
    <property type="evidence" value="ECO:0007669"/>
    <property type="project" value="InterPro"/>
</dbReference>
<dbReference type="GO" id="GO:0015627">
    <property type="term" value="C:type II protein secretion system complex"/>
    <property type="evidence" value="ECO:0007669"/>
    <property type="project" value="InterPro"/>
</dbReference>
<evidence type="ECO:0000313" key="3">
    <source>
        <dbReference type="Proteomes" id="UP000027604"/>
    </source>
</evidence>
<dbReference type="RefSeq" id="WP_038497279.1">
    <property type="nucleotide sequence ID" value="NZ_BCTH01000044.1"/>
</dbReference>
<dbReference type="PATRIC" id="fig|1349767.4.peg.1670"/>
<dbReference type="KEGG" id="jag:GJA_5058"/>
<dbReference type="STRING" id="1349767.GJA_5058"/>
<name>W0VE95_9BURK</name>
<dbReference type="InterPro" id="IPR007812">
    <property type="entry name" value="T2SS_protein-GspL"/>
</dbReference>
<dbReference type="EMBL" id="HG322949">
    <property type="protein sequence ID" value="CDG85657.1"/>
    <property type="molecule type" value="Genomic_DNA"/>
</dbReference>
<keyword evidence="3" id="KW-1185">Reference proteome</keyword>
<dbReference type="GO" id="GO:0005886">
    <property type="term" value="C:plasma membrane"/>
    <property type="evidence" value="ECO:0007669"/>
    <property type="project" value="UniProtKB-SubCell"/>
</dbReference>
<dbReference type="Pfam" id="PF05134">
    <property type="entry name" value="T2SSL"/>
    <property type="match status" value="1"/>
</dbReference>
<dbReference type="InterPro" id="IPR043129">
    <property type="entry name" value="ATPase_NBD"/>
</dbReference>
<dbReference type="OrthoDB" id="8557903at2"/>
<feature type="domain" description="GspL cytoplasmic actin-ATPase-like" evidence="1">
    <location>
        <begin position="28"/>
        <end position="152"/>
    </location>
</feature>
<dbReference type="AlphaFoldDB" id="W0VE95"/>
<evidence type="ECO:0000313" key="2">
    <source>
        <dbReference type="EMBL" id="CDG85657.1"/>
    </source>
</evidence>
<gene>
    <name evidence="2" type="ORF">GJA_5058</name>
</gene>
<dbReference type="Proteomes" id="UP000027604">
    <property type="component" value="Chromosome I"/>
</dbReference>
<proteinExistence type="predicted"/>
<accession>W0VE95</accession>
<dbReference type="InterPro" id="IPR024230">
    <property type="entry name" value="GspL_cyto_dom"/>
</dbReference>